<keyword evidence="2" id="KW-1185">Reference proteome</keyword>
<dbReference type="Proteomes" id="UP001221898">
    <property type="component" value="Unassembled WGS sequence"/>
</dbReference>
<proteinExistence type="predicted"/>
<evidence type="ECO:0000313" key="1">
    <source>
        <dbReference type="EMBL" id="KAJ8384300.1"/>
    </source>
</evidence>
<reference evidence="1" key="1">
    <citation type="journal article" date="2023" name="Science">
        <title>Genome structures resolve the early diversification of teleost fishes.</title>
        <authorList>
            <person name="Parey E."/>
            <person name="Louis A."/>
            <person name="Montfort J."/>
            <person name="Bouchez O."/>
            <person name="Roques C."/>
            <person name="Iampietro C."/>
            <person name="Lluch J."/>
            <person name="Castinel A."/>
            <person name="Donnadieu C."/>
            <person name="Desvignes T."/>
            <person name="Floi Bucao C."/>
            <person name="Jouanno E."/>
            <person name="Wen M."/>
            <person name="Mejri S."/>
            <person name="Dirks R."/>
            <person name="Jansen H."/>
            <person name="Henkel C."/>
            <person name="Chen W.J."/>
            <person name="Zahm M."/>
            <person name="Cabau C."/>
            <person name="Klopp C."/>
            <person name="Thompson A.W."/>
            <person name="Robinson-Rechavi M."/>
            <person name="Braasch I."/>
            <person name="Lecointre G."/>
            <person name="Bobe J."/>
            <person name="Postlethwait J.H."/>
            <person name="Berthelot C."/>
            <person name="Roest Crollius H."/>
            <person name="Guiguen Y."/>
        </authorList>
    </citation>
    <scope>NUCLEOTIDE SEQUENCE</scope>
    <source>
        <strain evidence="1">NC1722</strain>
    </source>
</reference>
<accession>A0AAD7W5M0</accession>
<name>A0AAD7W5M0_9TELE</name>
<dbReference type="EMBL" id="JAINUG010000274">
    <property type="protein sequence ID" value="KAJ8384300.1"/>
    <property type="molecule type" value="Genomic_DNA"/>
</dbReference>
<sequence length="97" mass="10008">MEASLFLTGSSGGVALGTGPPAFRSLRQVLCACQPLPAELSVPRGSPAATPVPVFPRGGDHSAFASGFLVLIPHRMTRWPSGGCQAVWFDGRASSEA</sequence>
<protein>
    <submittedName>
        <fullName evidence="1">Uncharacterized protein</fullName>
    </submittedName>
</protein>
<comment type="caution">
    <text evidence="1">The sequence shown here is derived from an EMBL/GenBank/DDBJ whole genome shotgun (WGS) entry which is preliminary data.</text>
</comment>
<organism evidence="1 2">
    <name type="scientific">Aldrovandia affinis</name>
    <dbReference type="NCBI Taxonomy" id="143900"/>
    <lineage>
        <taxon>Eukaryota</taxon>
        <taxon>Metazoa</taxon>
        <taxon>Chordata</taxon>
        <taxon>Craniata</taxon>
        <taxon>Vertebrata</taxon>
        <taxon>Euteleostomi</taxon>
        <taxon>Actinopterygii</taxon>
        <taxon>Neopterygii</taxon>
        <taxon>Teleostei</taxon>
        <taxon>Notacanthiformes</taxon>
        <taxon>Halosauridae</taxon>
        <taxon>Aldrovandia</taxon>
    </lineage>
</organism>
<evidence type="ECO:0000313" key="2">
    <source>
        <dbReference type="Proteomes" id="UP001221898"/>
    </source>
</evidence>
<gene>
    <name evidence="1" type="ORF">AAFF_G00206570</name>
</gene>
<dbReference type="AlphaFoldDB" id="A0AAD7W5M0"/>